<dbReference type="Pfam" id="PF05193">
    <property type="entry name" value="Peptidase_M16_C"/>
    <property type="match status" value="2"/>
</dbReference>
<proteinExistence type="inferred from homology"/>
<evidence type="ECO:0000313" key="4">
    <source>
        <dbReference type="EMBL" id="PZR12862.1"/>
    </source>
</evidence>
<dbReference type="PANTHER" id="PTHR11851">
    <property type="entry name" value="METALLOPROTEASE"/>
    <property type="match status" value="1"/>
</dbReference>
<sequence>MTARYRLPNGLTVVFQQQRQAPVVAFQVWVKVGSADETADEVGLAHLHEHMLFKGTARRGLGEIARSIEAHGGEINAWTSFDQTVYHVVMASRHAWQGLDVLADAVRHSAFDAAELTREIEVVCEEIKRSLDMPSRRASKALFAEAFTTHPYGRPVIGFEANVRAHTRERVLGFYRKHYQPSNIVLSAVGDFDEAELRRQVETLLGGDWGRDIHIPFVRPTEPDFTGVRVGLTRDDVKDAHLHLAFQVEGVQHPDTAALDVLAMVLGQGDASRLSLEVRRKRSLARDVSAWAWTPKERGLFASTIIASPPTLAQAFEETARVMATLTRVEVEADEVETVKSLIEAEAIYQRETVQGLARKLGYYESMAGGLEHEAAYYEAISQVTPARVREVAEKYFTFDRAVVSGLLPKDATLDEPQIRDLLKKVAADRPATLPARSLAAGSPIRLARPGQKEREGITVEKLPNGATVVVREERAVPLFAMRASFFGGTRYETPEDNGLTTLLARTLTRGTTSLGAEAQSHLIDSLAGSLSAMAGRNSMSLRAEFLSKHFERAFDLFADVLLHPAFDEAEFVRERAQQLQDLASRDDRPSALAFELFQKTLWHAHPYRLSTLGERQSVEALTPSVLRRYHQHYLSPSQMTLAVVGDVDTAEVIARTTAIFGHANAEVRVAPTMPHEPAWTGPRHAKHTLQKAQSQLVLGFNGAKVSDPWRRALEVMQTMLSGQSGRLFLELRDKRSMAYSVSAMVMEGVDPGSFSVYMGTSPEKVDAALEGIRVELGKLREDLVSEAEISRAKEHLIGTQGIGLQRNGARAGVMALDACYGLGADAYLRYADEIAAVTPEAVREVARRVIDFERSALAVVGP</sequence>
<dbReference type="AlphaFoldDB" id="A0A2W5TDB1"/>
<evidence type="ECO:0000313" key="5">
    <source>
        <dbReference type="Proteomes" id="UP000249061"/>
    </source>
</evidence>
<protein>
    <submittedName>
        <fullName evidence="4">Insulinase family protein</fullName>
    </submittedName>
</protein>
<feature type="domain" description="Peptidase M16 C-terminal" evidence="3">
    <location>
        <begin position="167"/>
        <end position="341"/>
    </location>
</feature>
<dbReference type="Pfam" id="PF00675">
    <property type="entry name" value="Peptidase_M16"/>
    <property type="match status" value="2"/>
</dbReference>
<feature type="domain" description="Peptidase M16 C-terminal" evidence="3">
    <location>
        <begin position="622"/>
        <end position="796"/>
    </location>
</feature>
<dbReference type="GO" id="GO:0046872">
    <property type="term" value="F:metal ion binding"/>
    <property type="evidence" value="ECO:0007669"/>
    <property type="project" value="InterPro"/>
</dbReference>
<dbReference type="InterPro" id="IPR007863">
    <property type="entry name" value="Peptidase_M16_C"/>
</dbReference>
<dbReference type="InterPro" id="IPR050361">
    <property type="entry name" value="MPP/UQCRC_Complex"/>
</dbReference>
<dbReference type="PANTHER" id="PTHR11851:SF49">
    <property type="entry name" value="MITOCHONDRIAL-PROCESSING PEPTIDASE SUBUNIT ALPHA"/>
    <property type="match status" value="1"/>
</dbReference>
<dbReference type="EMBL" id="QFQP01000011">
    <property type="protein sequence ID" value="PZR12862.1"/>
    <property type="molecule type" value="Genomic_DNA"/>
</dbReference>
<gene>
    <name evidence="4" type="ORF">DI536_14995</name>
</gene>
<dbReference type="InterPro" id="IPR011765">
    <property type="entry name" value="Pept_M16_N"/>
</dbReference>
<dbReference type="Gene3D" id="3.30.830.10">
    <property type="entry name" value="Metalloenzyme, LuxS/M16 peptidase-like"/>
    <property type="match status" value="4"/>
</dbReference>
<feature type="domain" description="Peptidase M16 N-terminal" evidence="2">
    <location>
        <begin position="13"/>
        <end position="158"/>
    </location>
</feature>
<accession>A0A2W5TDB1</accession>
<name>A0A2W5TDB1_9BACT</name>
<comment type="caution">
    <text evidence="4">The sequence shown here is derived from an EMBL/GenBank/DDBJ whole genome shotgun (WGS) entry which is preliminary data.</text>
</comment>
<dbReference type="InterPro" id="IPR011249">
    <property type="entry name" value="Metalloenz_LuxS/M16"/>
</dbReference>
<evidence type="ECO:0000259" key="3">
    <source>
        <dbReference type="Pfam" id="PF05193"/>
    </source>
</evidence>
<dbReference type="Proteomes" id="UP000249061">
    <property type="component" value="Unassembled WGS sequence"/>
</dbReference>
<dbReference type="SUPFAM" id="SSF63411">
    <property type="entry name" value="LuxS/MPP-like metallohydrolase"/>
    <property type="match status" value="4"/>
</dbReference>
<evidence type="ECO:0000259" key="2">
    <source>
        <dbReference type="Pfam" id="PF00675"/>
    </source>
</evidence>
<organism evidence="4 5">
    <name type="scientific">Archangium gephyra</name>
    <dbReference type="NCBI Taxonomy" id="48"/>
    <lineage>
        <taxon>Bacteria</taxon>
        <taxon>Pseudomonadati</taxon>
        <taxon>Myxococcota</taxon>
        <taxon>Myxococcia</taxon>
        <taxon>Myxococcales</taxon>
        <taxon>Cystobacterineae</taxon>
        <taxon>Archangiaceae</taxon>
        <taxon>Archangium</taxon>
    </lineage>
</organism>
<feature type="domain" description="Peptidase M16 N-terminal" evidence="2">
    <location>
        <begin position="488"/>
        <end position="614"/>
    </location>
</feature>
<reference evidence="4 5" key="1">
    <citation type="submission" date="2017-08" db="EMBL/GenBank/DDBJ databases">
        <title>Infants hospitalized years apart are colonized by the same room-sourced microbial strains.</title>
        <authorList>
            <person name="Brooks B."/>
            <person name="Olm M.R."/>
            <person name="Firek B.A."/>
            <person name="Baker R."/>
            <person name="Thomas B.C."/>
            <person name="Morowitz M.J."/>
            <person name="Banfield J.F."/>
        </authorList>
    </citation>
    <scope>NUCLEOTIDE SEQUENCE [LARGE SCALE GENOMIC DNA]</scope>
    <source>
        <strain evidence="4">S2_003_000_R2_14</strain>
    </source>
</reference>
<comment type="similarity">
    <text evidence="1">Belongs to the peptidase M16 family.</text>
</comment>
<evidence type="ECO:0000256" key="1">
    <source>
        <dbReference type="ARBA" id="ARBA00007261"/>
    </source>
</evidence>